<gene>
    <name evidence="6 9" type="primary">rsmI</name>
    <name evidence="9" type="ORF">GCM10023200_04460</name>
</gene>
<dbReference type="EC" id="2.1.1.198" evidence="6"/>
<evidence type="ECO:0000259" key="7">
    <source>
        <dbReference type="Pfam" id="PF00590"/>
    </source>
</evidence>
<dbReference type="Pfam" id="PF23016">
    <property type="entry name" value="RsmI_C"/>
    <property type="match status" value="1"/>
</dbReference>
<feature type="domain" description="RsmI HTH" evidence="8">
    <location>
        <begin position="249"/>
        <end position="293"/>
    </location>
</feature>
<evidence type="ECO:0000256" key="5">
    <source>
        <dbReference type="ARBA" id="ARBA00022691"/>
    </source>
</evidence>
<comment type="catalytic activity">
    <reaction evidence="6">
        <text>cytidine(1402) in 16S rRNA + S-adenosyl-L-methionine = 2'-O-methylcytidine(1402) in 16S rRNA + S-adenosyl-L-homocysteine + H(+)</text>
        <dbReference type="Rhea" id="RHEA:42924"/>
        <dbReference type="Rhea" id="RHEA-COMP:10285"/>
        <dbReference type="Rhea" id="RHEA-COMP:10286"/>
        <dbReference type="ChEBI" id="CHEBI:15378"/>
        <dbReference type="ChEBI" id="CHEBI:57856"/>
        <dbReference type="ChEBI" id="CHEBI:59789"/>
        <dbReference type="ChEBI" id="CHEBI:74495"/>
        <dbReference type="ChEBI" id="CHEBI:82748"/>
        <dbReference type="EC" id="2.1.1.198"/>
    </reaction>
</comment>
<keyword evidence="10" id="KW-1185">Reference proteome</keyword>
<sequence>MVAVTGTDRRVRAVSGPSHGVLLLAGVPLGDPGDASARLRDALAGADVVAAEDTRRLARLAAALGVTVGGRVVSYYDDVEAARVPGLVAAVREGSTVLVVSDGGMPVVSDPGYRLVVACVEAGLPVRCLPGPSAVLAALAVSGLPTDRFCFEGFAPRADGRRRTWLRALATEPRTAVFFESPRRLASLLGVAVEELGGERAGAVCRELTKTHEEVVRGPLADLAAWAAGRDVLGEVTVVLGPATPVTPAPEDLAAEVLGLVAGGRRLKDAARDVATAHGVSTKALYDAALRLRE</sequence>
<keyword evidence="5 6" id="KW-0949">S-adenosyl-L-methionine</keyword>
<dbReference type="CDD" id="cd11648">
    <property type="entry name" value="RsmI"/>
    <property type="match status" value="1"/>
</dbReference>
<dbReference type="SUPFAM" id="SSF53790">
    <property type="entry name" value="Tetrapyrrole methylase"/>
    <property type="match status" value="1"/>
</dbReference>
<dbReference type="Gene3D" id="3.30.950.10">
    <property type="entry name" value="Methyltransferase, Cobalt-precorrin-4 Transmethylase, Domain 2"/>
    <property type="match status" value="1"/>
</dbReference>
<comment type="function">
    <text evidence="6">Catalyzes the 2'-O-methylation of the ribose of cytidine 1402 (C1402) in 16S rRNA.</text>
</comment>
<dbReference type="InterPro" id="IPR053910">
    <property type="entry name" value="RsmI_HTH"/>
</dbReference>
<dbReference type="RefSeq" id="WP_345410745.1">
    <property type="nucleotide sequence ID" value="NZ_BAABHO010000003.1"/>
</dbReference>
<dbReference type="HAMAP" id="MF_01877">
    <property type="entry name" value="16SrRNA_methyltr_I"/>
    <property type="match status" value="1"/>
</dbReference>
<keyword evidence="2 6" id="KW-0698">rRNA processing</keyword>
<evidence type="ECO:0000313" key="9">
    <source>
        <dbReference type="EMBL" id="GAA4775126.1"/>
    </source>
</evidence>
<evidence type="ECO:0000256" key="6">
    <source>
        <dbReference type="HAMAP-Rule" id="MF_01877"/>
    </source>
</evidence>
<dbReference type="Gene3D" id="3.40.1010.10">
    <property type="entry name" value="Cobalt-precorrin-4 Transmethylase, Domain 1"/>
    <property type="match status" value="1"/>
</dbReference>
<organism evidence="9 10">
    <name type="scientific">Actinomycetospora chlora</name>
    <dbReference type="NCBI Taxonomy" id="663608"/>
    <lineage>
        <taxon>Bacteria</taxon>
        <taxon>Bacillati</taxon>
        <taxon>Actinomycetota</taxon>
        <taxon>Actinomycetes</taxon>
        <taxon>Pseudonocardiales</taxon>
        <taxon>Pseudonocardiaceae</taxon>
        <taxon>Actinomycetospora</taxon>
    </lineage>
</organism>
<reference evidence="10" key="1">
    <citation type="journal article" date="2019" name="Int. J. Syst. Evol. Microbiol.">
        <title>The Global Catalogue of Microorganisms (GCM) 10K type strain sequencing project: providing services to taxonomists for standard genome sequencing and annotation.</title>
        <authorList>
            <consortium name="The Broad Institute Genomics Platform"/>
            <consortium name="The Broad Institute Genome Sequencing Center for Infectious Disease"/>
            <person name="Wu L."/>
            <person name="Ma J."/>
        </authorList>
    </citation>
    <scope>NUCLEOTIDE SEQUENCE [LARGE SCALE GENOMIC DNA]</scope>
    <source>
        <strain evidence="10">JCM 17979</strain>
    </source>
</reference>
<dbReference type="InterPro" id="IPR035996">
    <property type="entry name" value="4pyrrol_Methylase_sf"/>
</dbReference>
<dbReference type="Pfam" id="PF00590">
    <property type="entry name" value="TP_methylase"/>
    <property type="match status" value="1"/>
</dbReference>
<keyword evidence="1 6" id="KW-0963">Cytoplasm</keyword>
<dbReference type="InterPro" id="IPR014776">
    <property type="entry name" value="4pyrrole_Mease_sub2"/>
</dbReference>
<evidence type="ECO:0000256" key="3">
    <source>
        <dbReference type="ARBA" id="ARBA00022603"/>
    </source>
</evidence>
<name>A0ABP9A8D0_9PSEU</name>
<dbReference type="PANTHER" id="PTHR46111:SF1">
    <property type="entry name" value="RIBOSOMAL RNA SMALL SUBUNIT METHYLTRANSFERASE I"/>
    <property type="match status" value="1"/>
</dbReference>
<evidence type="ECO:0000256" key="1">
    <source>
        <dbReference type="ARBA" id="ARBA00022490"/>
    </source>
</evidence>
<accession>A0ABP9A8D0</accession>
<comment type="subcellular location">
    <subcellularLocation>
        <location evidence="6">Cytoplasm</location>
    </subcellularLocation>
</comment>
<keyword evidence="3 6" id="KW-0489">Methyltransferase</keyword>
<comment type="similarity">
    <text evidence="6">Belongs to the methyltransferase superfamily. RsmI family.</text>
</comment>
<dbReference type="PIRSF" id="PIRSF005917">
    <property type="entry name" value="MTase_YraL"/>
    <property type="match status" value="1"/>
</dbReference>
<keyword evidence="4 6" id="KW-0808">Transferase</keyword>
<dbReference type="InterPro" id="IPR014777">
    <property type="entry name" value="4pyrrole_Mease_sub1"/>
</dbReference>
<evidence type="ECO:0000256" key="2">
    <source>
        <dbReference type="ARBA" id="ARBA00022552"/>
    </source>
</evidence>
<dbReference type="InterPro" id="IPR008189">
    <property type="entry name" value="rRNA_ssu_MeTfrase_I"/>
</dbReference>
<dbReference type="PANTHER" id="PTHR46111">
    <property type="entry name" value="RIBOSOMAL RNA SMALL SUBUNIT METHYLTRANSFERASE I"/>
    <property type="match status" value="1"/>
</dbReference>
<evidence type="ECO:0000313" key="10">
    <source>
        <dbReference type="Proteomes" id="UP001500928"/>
    </source>
</evidence>
<dbReference type="InterPro" id="IPR000878">
    <property type="entry name" value="4pyrrol_Mease"/>
</dbReference>
<dbReference type="Proteomes" id="UP001500928">
    <property type="component" value="Unassembled WGS sequence"/>
</dbReference>
<feature type="domain" description="Tetrapyrrole methylase" evidence="7">
    <location>
        <begin position="22"/>
        <end position="224"/>
    </location>
</feature>
<protein>
    <recommendedName>
        <fullName evidence="6">Ribosomal RNA small subunit methyltransferase I</fullName>
        <ecNumber evidence="6">2.1.1.198</ecNumber>
    </recommendedName>
    <alternativeName>
        <fullName evidence="6">16S rRNA 2'-O-ribose C1402 methyltransferase</fullName>
    </alternativeName>
    <alternativeName>
        <fullName evidence="6">rRNA (cytidine-2'-O-)-methyltransferase RsmI</fullName>
    </alternativeName>
</protein>
<evidence type="ECO:0000256" key="4">
    <source>
        <dbReference type="ARBA" id="ARBA00022679"/>
    </source>
</evidence>
<dbReference type="EMBL" id="BAABHO010000003">
    <property type="protein sequence ID" value="GAA4775126.1"/>
    <property type="molecule type" value="Genomic_DNA"/>
</dbReference>
<evidence type="ECO:0000259" key="8">
    <source>
        <dbReference type="Pfam" id="PF23016"/>
    </source>
</evidence>
<comment type="caution">
    <text evidence="9">The sequence shown here is derived from an EMBL/GenBank/DDBJ whole genome shotgun (WGS) entry which is preliminary data.</text>
</comment>
<proteinExistence type="inferred from homology"/>
<dbReference type="NCBIfam" id="TIGR00096">
    <property type="entry name" value="16S rRNA (cytidine(1402)-2'-O)-methyltransferase"/>
    <property type="match status" value="1"/>
</dbReference>